<evidence type="ECO:0000313" key="4">
    <source>
        <dbReference type="EMBL" id="MBN7822589.1"/>
    </source>
</evidence>
<dbReference type="Pfam" id="PF07825">
    <property type="entry name" value="Exc"/>
    <property type="match status" value="1"/>
</dbReference>
<dbReference type="SUPFAM" id="SSF46955">
    <property type="entry name" value="Putative DNA-binding domain"/>
    <property type="match status" value="1"/>
</dbReference>
<comment type="caution">
    <text evidence="4">The sequence shown here is derived from an EMBL/GenBank/DDBJ whole genome shotgun (WGS) entry which is preliminary data.</text>
</comment>
<reference evidence="4 5" key="1">
    <citation type="submission" date="2021-03" db="EMBL/GenBank/DDBJ databases">
        <title>novel species isolated from a fishpond in China.</title>
        <authorList>
            <person name="Lu H."/>
            <person name="Cai Z."/>
        </authorList>
    </citation>
    <scope>NUCLEOTIDE SEQUENCE [LARGE SCALE GENOMIC DNA]</scope>
    <source>
        <strain evidence="4 5">Y57</strain>
    </source>
</reference>
<evidence type="ECO:0000313" key="5">
    <source>
        <dbReference type="Proteomes" id="UP000663992"/>
    </source>
</evidence>
<protein>
    <recommendedName>
        <fullName evidence="3">Excisionase-like domain-containing protein</fullName>
    </recommendedName>
</protein>
<dbReference type="Proteomes" id="UP000663992">
    <property type="component" value="Unassembled WGS sequence"/>
</dbReference>
<sequence>MKLITLEKWAESHLDPAPSPATLRMWARTNRFDPPAQKVGRCYRVDENARYCEPEAPVELPDDGSLHSRIMRARYGAATKEARIERPAA</sequence>
<keyword evidence="5" id="KW-1185">Reference proteome</keyword>
<evidence type="ECO:0000259" key="3">
    <source>
        <dbReference type="Pfam" id="PF07825"/>
    </source>
</evidence>
<dbReference type="InterPro" id="IPR012884">
    <property type="entry name" value="Excisionase-like"/>
</dbReference>
<organism evidence="4 5">
    <name type="scientific">Bowmanella yangjiangensis</name>
    <dbReference type="NCBI Taxonomy" id="2811230"/>
    <lineage>
        <taxon>Bacteria</taxon>
        <taxon>Pseudomonadati</taxon>
        <taxon>Pseudomonadota</taxon>
        <taxon>Gammaproteobacteria</taxon>
        <taxon>Alteromonadales</taxon>
        <taxon>Alteromonadaceae</taxon>
        <taxon>Bowmanella</taxon>
    </lineage>
</organism>
<accession>A0ABS3CZP4</accession>
<gene>
    <name evidence="4" type="ORF">J0A65_22190</name>
</gene>
<dbReference type="InterPro" id="IPR009061">
    <property type="entry name" value="DNA-bd_dom_put_sf"/>
</dbReference>
<evidence type="ECO:0000256" key="1">
    <source>
        <dbReference type="ARBA" id="ARBA00023125"/>
    </source>
</evidence>
<dbReference type="EMBL" id="JAFKCS010000103">
    <property type="protein sequence ID" value="MBN7822589.1"/>
    <property type="molecule type" value="Genomic_DNA"/>
</dbReference>
<feature type="domain" description="Excisionase-like" evidence="3">
    <location>
        <begin position="4"/>
        <end position="77"/>
    </location>
</feature>
<dbReference type="RefSeq" id="WP_206596499.1">
    <property type="nucleotide sequence ID" value="NZ_JAFKCS010000103.1"/>
</dbReference>
<proteinExistence type="predicted"/>
<dbReference type="InterPro" id="IPR038137">
    <property type="entry name" value="Excisionase-like_sf"/>
</dbReference>
<keyword evidence="1" id="KW-0238">DNA-binding</keyword>
<evidence type="ECO:0000256" key="2">
    <source>
        <dbReference type="ARBA" id="ARBA00023172"/>
    </source>
</evidence>
<keyword evidence="2" id="KW-0233">DNA recombination</keyword>
<name>A0ABS3CZP4_9ALTE</name>
<dbReference type="Gene3D" id="1.10.1660.20">
    <property type="match status" value="1"/>
</dbReference>